<evidence type="ECO:0000313" key="7">
    <source>
        <dbReference type="EMBL" id="USJ21772.1"/>
    </source>
</evidence>
<dbReference type="OrthoDB" id="9803751at2"/>
<dbReference type="EMBL" id="CP121308">
    <property type="protein sequence ID" value="WFP89001.1"/>
    <property type="molecule type" value="Genomic_DNA"/>
</dbReference>
<dbReference type="CDD" id="cd16142">
    <property type="entry name" value="ARS_like"/>
    <property type="match status" value="1"/>
</dbReference>
<dbReference type="InterPro" id="IPR000917">
    <property type="entry name" value="Sulfatase_N"/>
</dbReference>
<dbReference type="PANTHER" id="PTHR42693:SF53">
    <property type="entry name" value="ENDO-4-O-SULFATASE"/>
    <property type="match status" value="1"/>
</dbReference>
<evidence type="ECO:0000256" key="2">
    <source>
        <dbReference type="ARBA" id="ARBA00022723"/>
    </source>
</evidence>
<dbReference type="Gene3D" id="3.40.720.10">
    <property type="entry name" value="Alkaline Phosphatase, subunit A"/>
    <property type="match status" value="1"/>
</dbReference>
<feature type="domain" description="Sulfatase N-terminal" evidence="6">
    <location>
        <begin position="69"/>
        <end position="408"/>
    </location>
</feature>
<feature type="chain" id="PRO_5040201103" evidence="5">
    <location>
        <begin position="26"/>
        <end position="540"/>
    </location>
</feature>
<comment type="similarity">
    <text evidence="1">Belongs to the sulfatase family.</text>
</comment>
<dbReference type="GO" id="GO:0046872">
    <property type="term" value="F:metal ion binding"/>
    <property type="evidence" value="ECO:0007669"/>
    <property type="project" value="UniProtKB-KW"/>
</dbReference>
<gene>
    <name evidence="7" type="ORF">NE863_10585</name>
    <name evidence="8" type="ORF">P4B07_10435</name>
</gene>
<accession>A0A9Q9D8A3</accession>
<dbReference type="InterPro" id="IPR050738">
    <property type="entry name" value="Sulfatase"/>
</dbReference>
<evidence type="ECO:0000256" key="3">
    <source>
        <dbReference type="ARBA" id="ARBA00022801"/>
    </source>
</evidence>
<evidence type="ECO:0000313" key="10">
    <source>
        <dbReference type="Proteomes" id="UP001214094"/>
    </source>
</evidence>
<evidence type="ECO:0000313" key="8">
    <source>
        <dbReference type="EMBL" id="WFP89001.1"/>
    </source>
</evidence>
<evidence type="ECO:0000259" key="6">
    <source>
        <dbReference type="Pfam" id="PF00884"/>
    </source>
</evidence>
<dbReference type="InterPro" id="IPR017850">
    <property type="entry name" value="Alkaline_phosphatase_core_sf"/>
</dbReference>
<keyword evidence="10" id="KW-1185">Reference proteome</keyword>
<name>A0A9Q9D8A3_ENSAD</name>
<reference evidence="7" key="1">
    <citation type="submission" date="2022-06" db="EMBL/GenBank/DDBJ databases">
        <title>Physiological and biochemical characterization and genomic elucidation of a strain of the genus Ensifer adhaerens M8 that combines arsenic oxidation and chromium reduction.</title>
        <authorList>
            <person name="Li X."/>
            <person name="Yu c."/>
        </authorList>
    </citation>
    <scope>NUCLEOTIDE SEQUENCE</scope>
    <source>
        <strain evidence="7">M8</strain>
    </source>
</reference>
<dbReference type="Pfam" id="PF00884">
    <property type="entry name" value="Sulfatase"/>
    <property type="match status" value="1"/>
</dbReference>
<dbReference type="Proteomes" id="UP001055460">
    <property type="component" value="Chromosome"/>
</dbReference>
<dbReference type="GeneID" id="29518499"/>
<dbReference type="GO" id="GO:0004065">
    <property type="term" value="F:arylsulfatase activity"/>
    <property type="evidence" value="ECO:0007669"/>
    <property type="project" value="TreeGrafter"/>
</dbReference>
<dbReference type="SUPFAM" id="SSF53649">
    <property type="entry name" value="Alkaline phosphatase-like"/>
    <property type="match status" value="1"/>
</dbReference>
<dbReference type="InterPro" id="IPR024607">
    <property type="entry name" value="Sulfatase_CS"/>
</dbReference>
<keyword evidence="3" id="KW-0378">Hydrolase</keyword>
<proteinExistence type="inferred from homology"/>
<keyword evidence="4" id="KW-0106">Calcium</keyword>
<sequence length="540" mass="59703">MKAFNYLLSCSLAASFTLLATTSHAQEAKGWDRTVRTADYLEPAIPRPAQEQTAADRLREFETRTGRKPNILILLVDDLGYGDLGAFGGGAMLGAPTPNIDKLATEGLKLTSAYATPVCTPSRAALMTGRIPARSGLTRPLLASDHPTKNPWADEVSAAKLLSDNGYVTGLSGKWHIGEAKGMQPQDVGYDEFHGFLSVVSEYTQYMDSRKYSQLMLDPQRLETFKSLSEYNGVVEGKKGGDLKIVYPLETQKQMGNVDQDFANWSVDFIKRAAKDNKPFYLIHAFAKVHFDNYAADGYEGRSPAKLPYRDAVVEVDDIVGRLTKTLQDAGQADNTFVFFTSDNGPEEDSYPDSGFTPFRSGKGTTWEGGVRVPGIAYWPGMIKAGRISDGLFDLMDLFNTSLALAGIKDKIPTERYIDGVDQSSFLLADDGQTSRQAVFSYNQAEFSAIRWENFKGYFKVMQYDQPFSNISMSTFSPVGVAPWIFDIYRDPKERITRSNGDYEWLYGPILQLQTQHAATFVKYPKKDIGLGIGGGGDPK</sequence>
<keyword evidence="2" id="KW-0479">Metal-binding</keyword>
<dbReference type="RefSeq" id="WP_034792797.1">
    <property type="nucleotide sequence ID" value="NZ_CP015880.1"/>
</dbReference>
<keyword evidence="5" id="KW-0732">Signal</keyword>
<dbReference type="EMBL" id="CP098807">
    <property type="protein sequence ID" value="USJ21772.1"/>
    <property type="molecule type" value="Genomic_DNA"/>
</dbReference>
<reference evidence="8 10" key="2">
    <citation type="submission" date="2023-03" db="EMBL/GenBank/DDBJ databases">
        <title>Comparative genome and transcriptome analysis combination mining strategies for increasing vitamin B12 production of Ensifer adhaerens strain.</title>
        <authorList>
            <person name="Yongheng L."/>
        </authorList>
    </citation>
    <scope>NUCLEOTIDE SEQUENCE [LARGE SCALE GENOMIC DNA]</scope>
    <source>
        <strain evidence="8 10">Casida A-T305</strain>
    </source>
</reference>
<dbReference type="Gene3D" id="3.30.1120.10">
    <property type="match status" value="1"/>
</dbReference>
<organism evidence="7 9">
    <name type="scientific">Ensifer adhaerens</name>
    <name type="common">Sinorhizobium morelense</name>
    <dbReference type="NCBI Taxonomy" id="106592"/>
    <lineage>
        <taxon>Bacteria</taxon>
        <taxon>Pseudomonadati</taxon>
        <taxon>Pseudomonadota</taxon>
        <taxon>Alphaproteobacteria</taxon>
        <taxon>Hyphomicrobiales</taxon>
        <taxon>Rhizobiaceae</taxon>
        <taxon>Sinorhizobium/Ensifer group</taxon>
        <taxon>Ensifer</taxon>
    </lineage>
</organism>
<protein>
    <submittedName>
        <fullName evidence="7">Arylsulfatase</fullName>
    </submittedName>
</protein>
<dbReference type="PROSITE" id="PS00523">
    <property type="entry name" value="SULFATASE_1"/>
    <property type="match status" value="1"/>
</dbReference>
<evidence type="ECO:0000256" key="5">
    <source>
        <dbReference type="SAM" id="SignalP"/>
    </source>
</evidence>
<feature type="signal peptide" evidence="5">
    <location>
        <begin position="1"/>
        <end position="25"/>
    </location>
</feature>
<dbReference type="PROSITE" id="PS00149">
    <property type="entry name" value="SULFATASE_2"/>
    <property type="match status" value="1"/>
</dbReference>
<dbReference type="AlphaFoldDB" id="A0A9Q9D8A3"/>
<dbReference type="KEGG" id="eah:FA04_10260"/>
<evidence type="ECO:0000256" key="4">
    <source>
        <dbReference type="ARBA" id="ARBA00022837"/>
    </source>
</evidence>
<dbReference type="PANTHER" id="PTHR42693">
    <property type="entry name" value="ARYLSULFATASE FAMILY MEMBER"/>
    <property type="match status" value="1"/>
</dbReference>
<evidence type="ECO:0000256" key="1">
    <source>
        <dbReference type="ARBA" id="ARBA00008779"/>
    </source>
</evidence>
<dbReference type="Proteomes" id="UP001214094">
    <property type="component" value="Chromosome"/>
</dbReference>
<evidence type="ECO:0000313" key="9">
    <source>
        <dbReference type="Proteomes" id="UP001055460"/>
    </source>
</evidence>